<dbReference type="InterPro" id="IPR004839">
    <property type="entry name" value="Aminotransferase_I/II_large"/>
</dbReference>
<evidence type="ECO:0000259" key="5">
    <source>
        <dbReference type="Pfam" id="PF00155"/>
    </source>
</evidence>
<dbReference type="GO" id="GO:0008483">
    <property type="term" value="F:transaminase activity"/>
    <property type="evidence" value="ECO:0007669"/>
    <property type="project" value="UniProtKB-KW"/>
</dbReference>
<evidence type="ECO:0000313" key="7">
    <source>
        <dbReference type="Proteomes" id="UP000697710"/>
    </source>
</evidence>
<sequence length="267" mass="29590">QVFRGAEARLVPVPMDSHGIDLAGVDRVLAEERPKLLYLVPDHQNPAGSRLPLERRRPLLEICRRHGVAILEDDPYGEICFEGRRHPPLFALDEHGVVTYLSTFSKTLAPGLRLGWMAGPPEFLRAAAIMKQGIDLHTSTLNQRAAACLLETFDYDGHLAVIRETYHRRALAMEAALRAHFGGRARWVSPSGGLFLWLALDGSLSIDRLFERALAAQVAFVPGDSFFAGQVPGPHLRLNFSHRPESVIEEGIQRLGQALQELAADRS</sequence>
<dbReference type="InterPro" id="IPR015424">
    <property type="entry name" value="PyrdxlP-dep_Trfase"/>
</dbReference>
<comment type="caution">
    <text evidence="6">The sequence shown here is derived from an EMBL/GenBank/DDBJ whole genome shotgun (WGS) entry which is preliminary data.</text>
</comment>
<keyword evidence="3" id="KW-0808">Transferase</keyword>
<dbReference type="InterPro" id="IPR015422">
    <property type="entry name" value="PyrdxlP-dep_Trfase_small"/>
</dbReference>
<evidence type="ECO:0000256" key="4">
    <source>
        <dbReference type="ARBA" id="ARBA00022898"/>
    </source>
</evidence>
<evidence type="ECO:0000256" key="3">
    <source>
        <dbReference type="ARBA" id="ARBA00022679"/>
    </source>
</evidence>
<dbReference type="PANTHER" id="PTHR42790:SF19">
    <property type="entry name" value="KYNURENINE_ALPHA-AMINOADIPATE AMINOTRANSFERASE, MITOCHONDRIAL"/>
    <property type="match status" value="1"/>
</dbReference>
<dbReference type="GO" id="GO:1901605">
    <property type="term" value="P:alpha-amino acid metabolic process"/>
    <property type="evidence" value="ECO:0007669"/>
    <property type="project" value="TreeGrafter"/>
</dbReference>
<accession>A0A956M3H2</accession>
<keyword evidence="4" id="KW-0663">Pyridoxal phosphate</keyword>
<dbReference type="SUPFAM" id="SSF53383">
    <property type="entry name" value="PLP-dependent transferases"/>
    <property type="match status" value="1"/>
</dbReference>
<comment type="cofactor">
    <cofactor evidence="1">
        <name>pyridoxal 5'-phosphate</name>
        <dbReference type="ChEBI" id="CHEBI:597326"/>
    </cofactor>
</comment>
<proteinExistence type="predicted"/>
<dbReference type="AlphaFoldDB" id="A0A956M3H2"/>
<evidence type="ECO:0000256" key="2">
    <source>
        <dbReference type="ARBA" id="ARBA00022576"/>
    </source>
</evidence>
<dbReference type="Gene3D" id="3.90.1150.10">
    <property type="entry name" value="Aspartate Aminotransferase, domain 1"/>
    <property type="match status" value="1"/>
</dbReference>
<feature type="non-terminal residue" evidence="6">
    <location>
        <position position="1"/>
    </location>
</feature>
<dbReference type="EMBL" id="JAGQHR010001003">
    <property type="protein sequence ID" value="MCA9730128.1"/>
    <property type="molecule type" value="Genomic_DNA"/>
</dbReference>
<dbReference type="InterPro" id="IPR015421">
    <property type="entry name" value="PyrdxlP-dep_Trfase_major"/>
</dbReference>
<dbReference type="Pfam" id="PF00155">
    <property type="entry name" value="Aminotran_1_2"/>
    <property type="match status" value="1"/>
</dbReference>
<dbReference type="Gene3D" id="3.40.640.10">
    <property type="entry name" value="Type I PLP-dependent aspartate aminotransferase-like (Major domain)"/>
    <property type="match status" value="1"/>
</dbReference>
<name>A0A956M3H2_UNCEI</name>
<evidence type="ECO:0000256" key="1">
    <source>
        <dbReference type="ARBA" id="ARBA00001933"/>
    </source>
</evidence>
<dbReference type="Proteomes" id="UP000697710">
    <property type="component" value="Unassembled WGS sequence"/>
</dbReference>
<dbReference type="PANTHER" id="PTHR42790">
    <property type="entry name" value="AMINOTRANSFERASE"/>
    <property type="match status" value="1"/>
</dbReference>
<reference evidence="6" key="1">
    <citation type="submission" date="2020-04" db="EMBL/GenBank/DDBJ databases">
        <authorList>
            <person name="Zhang T."/>
        </authorList>
    </citation>
    <scope>NUCLEOTIDE SEQUENCE</scope>
    <source>
        <strain evidence="6">HKST-UBA01</strain>
    </source>
</reference>
<evidence type="ECO:0000313" key="6">
    <source>
        <dbReference type="EMBL" id="MCA9730128.1"/>
    </source>
</evidence>
<protein>
    <submittedName>
        <fullName evidence="6">PLP-dependent aminotransferase family protein</fullName>
    </submittedName>
</protein>
<organism evidence="6 7">
    <name type="scientific">Eiseniibacteriota bacterium</name>
    <dbReference type="NCBI Taxonomy" id="2212470"/>
    <lineage>
        <taxon>Bacteria</taxon>
        <taxon>Candidatus Eiseniibacteriota</taxon>
    </lineage>
</organism>
<feature type="domain" description="Aminotransferase class I/classII large" evidence="5">
    <location>
        <begin position="2"/>
        <end position="255"/>
    </location>
</feature>
<reference evidence="6" key="2">
    <citation type="journal article" date="2021" name="Microbiome">
        <title>Successional dynamics and alternative stable states in a saline activated sludge microbial community over 9 years.</title>
        <authorList>
            <person name="Wang Y."/>
            <person name="Ye J."/>
            <person name="Ju F."/>
            <person name="Liu L."/>
            <person name="Boyd J.A."/>
            <person name="Deng Y."/>
            <person name="Parks D.H."/>
            <person name="Jiang X."/>
            <person name="Yin X."/>
            <person name="Woodcroft B.J."/>
            <person name="Tyson G.W."/>
            <person name="Hugenholtz P."/>
            <person name="Polz M.F."/>
            <person name="Zhang T."/>
        </authorList>
    </citation>
    <scope>NUCLEOTIDE SEQUENCE</scope>
    <source>
        <strain evidence="6">HKST-UBA01</strain>
    </source>
</reference>
<dbReference type="InterPro" id="IPR050859">
    <property type="entry name" value="Class-I_PLP-dep_aminotransf"/>
</dbReference>
<dbReference type="CDD" id="cd00609">
    <property type="entry name" value="AAT_like"/>
    <property type="match status" value="1"/>
</dbReference>
<gene>
    <name evidence="6" type="ORF">KC729_20760</name>
</gene>
<dbReference type="GO" id="GO:0030170">
    <property type="term" value="F:pyridoxal phosphate binding"/>
    <property type="evidence" value="ECO:0007669"/>
    <property type="project" value="InterPro"/>
</dbReference>
<keyword evidence="2 6" id="KW-0032">Aminotransferase</keyword>